<evidence type="ECO:0000256" key="2">
    <source>
        <dbReference type="ARBA" id="ARBA00011900"/>
    </source>
</evidence>
<dbReference type="PANTHER" id="PTHR30481:SF4">
    <property type="entry name" value="SITE-SPECIFIC DNA-METHYLTRANSFERASE (ADENINE-SPECIFIC)"/>
    <property type="match status" value="1"/>
</dbReference>
<evidence type="ECO:0000313" key="8">
    <source>
        <dbReference type="Proteomes" id="UP000446658"/>
    </source>
</evidence>
<dbReference type="InterPro" id="IPR023095">
    <property type="entry name" value="Ade_MeTrfase_dom_2"/>
</dbReference>
<evidence type="ECO:0000313" key="7">
    <source>
        <dbReference type="EMBL" id="MTD33690.1"/>
    </source>
</evidence>
<keyword evidence="4" id="KW-0808">Transferase</keyword>
<comment type="caution">
    <text evidence="7">The sequence shown here is derived from an EMBL/GenBank/DDBJ whole genome shotgun (WGS) entry which is preliminary data.</text>
</comment>
<dbReference type="GO" id="GO:0009307">
    <property type="term" value="P:DNA restriction-modification system"/>
    <property type="evidence" value="ECO:0007669"/>
    <property type="project" value="InterPro"/>
</dbReference>
<dbReference type="InterPro" id="IPR029063">
    <property type="entry name" value="SAM-dependent_MTases_sf"/>
</dbReference>
<evidence type="ECO:0000256" key="6">
    <source>
        <dbReference type="ARBA" id="ARBA00047942"/>
    </source>
</evidence>
<proteinExistence type="inferred from homology"/>
<dbReference type="Proteomes" id="UP000446658">
    <property type="component" value="Unassembled WGS sequence"/>
</dbReference>
<dbReference type="GO" id="GO:0032259">
    <property type="term" value="P:methylation"/>
    <property type="evidence" value="ECO:0007669"/>
    <property type="project" value="UniProtKB-KW"/>
</dbReference>
<dbReference type="InterPro" id="IPR012327">
    <property type="entry name" value="MeTrfase_D12"/>
</dbReference>
<gene>
    <name evidence="7" type="ORF">GKE73_13575</name>
</gene>
<dbReference type="EC" id="2.1.1.72" evidence="2"/>
<dbReference type="GO" id="GO:0043565">
    <property type="term" value="F:sequence-specific DNA binding"/>
    <property type="evidence" value="ECO:0007669"/>
    <property type="project" value="TreeGrafter"/>
</dbReference>
<keyword evidence="8" id="KW-1185">Reference proteome</keyword>
<protein>
    <recommendedName>
        <fullName evidence="2">site-specific DNA-methyltransferase (adenine-specific)</fullName>
        <ecNumber evidence="2">2.1.1.72</ecNumber>
    </recommendedName>
</protein>
<dbReference type="InterPro" id="IPR019294">
    <property type="entry name" value="Translation_reg_Com"/>
</dbReference>
<evidence type="ECO:0000256" key="3">
    <source>
        <dbReference type="ARBA" id="ARBA00022603"/>
    </source>
</evidence>
<reference evidence="7 8" key="1">
    <citation type="submission" date="2019-11" db="EMBL/GenBank/DDBJ databases">
        <title>Draft genome sequence of Paludibacterium sp. dN18-1.</title>
        <authorList>
            <person name="Im W.-T."/>
        </authorList>
    </citation>
    <scope>NUCLEOTIDE SEQUENCE [LARGE SCALE GENOMIC DNA]</scope>
    <source>
        <strain evidence="8">dN 18-1</strain>
    </source>
</reference>
<dbReference type="PANTHER" id="PTHR30481">
    <property type="entry name" value="DNA ADENINE METHYLASE"/>
    <property type="match status" value="1"/>
</dbReference>
<dbReference type="PRINTS" id="PR00505">
    <property type="entry name" value="D12N6MTFRASE"/>
</dbReference>
<keyword evidence="5" id="KW-0949">S-adenosyl-L-methionine</keyword>
<comment type="catalytic activity">
    <reaction evidence="6">
        <text>a 2'-deoxyadenosine in DNA + S-adenosyl-L-methionine = an N(6)-methyl-2'-deoxyadenosine in DNA + S-adenosyl-L-homocysteine + H(+)</text>
        <dbReference type="Rhea" id="RHEA:15197"/>
        <dbReference type="Rhea" id="RHEA-COMP:12418"/>
        <dbReference type="Rhea" id="RHEA-COMP:12419"/>
        <dbReference type="ChEBI" id="CHEBI:15378"/>
        <dbReference type="ChEBI" id="CHEBI:57856"/>
        <dbReference type="ChEBI" id="CHEBI:59789"/>
        <dbReference type="ChEBI" id="CHEBI:90615"/>
        <dbReference type="ChEBI" id="CHEBI:90616"/>
        <dbReference type="EC" id="2.1.1.72"/>
    </reaction>
</comment>
<evidence type="ECO:0000256" key="4">
    <source>
        <dbReference type="ARBA" id="ARBA00022679"/>
    </source>
</evidence>
<comment type="similarity">
    <text evidence="1">Belongs to the N(4)/N(6)-methyltransferase family.</text>
</comment>
<organism evidence="7 8">
    <name type="scientific">Paludibacterium denitrificans</name>
    <dbReference type="NCBI Taxonomy" id="2675226"/>
    <lineage>
        <taxon>Bacteria</taxon>
        <taxon>Pseudomonadati</taxon>
        <taxon>Pseudomonadota</taxon>
        <taxon>Betaproteobacteria</taxon>
        <taxon>Neisseriales</taxon>
        <taxon>Chromobacteriaceae</taxon>
        <taxon>Paludibacterium</taxon>
    </lineage>
</organism>
<dbReference type="GO" id="GO:0006298">
    <property type="term" value="P:mismatch repair"/>
    <property type="evidence" value="ECO:0007669"/>
    <property type="project" value="TreeGrafter"/>
</dbReference>
<dbReference type="GO" id="GO:0009007">
    <property type="term" value="F:site-specific DNA-methyltransferase (adenine-specific) activity"/>
    <property type="evidence" value="ECO:0007669"/>
    <property type="project" value="UniProtKB-EC"/>
</dbReference>
<keyword evidence="3" id="KW-0489">Methyltransferase</keyword>
<dbReference type="Pfam" id="PF02086">
    <property type="entry name" value="MethyltransfD12"/>
    <property type="match status" value="1"/>
</dbReference>
<accession>A0A844GEE6</accession>
<sequence length="312" mass="35598">MNTPLEDIRCGHCGRKLAEGRYTELSIKCPRCRALNHFRATSHDPSTGVPIKRTYLMPNANPLVPWIGGKRRLAKHILPLFPEHACYVEPFCGAAALYFMKAPAKTEVINDLNGELVNLYRIVANHLEEFVRQFKWSLISREMFKWLQLTRTEPLTDIQRAARFFYLQKMAFGGKVTGQTFGTATTSAPRLNLLRLEEELSNAHLRLARTYIEHLDLAECVAKYDRPHTLFYCDPPYWQTEGYGNAFGMEQYQRLAELARTIEGKMIISINDVPAMREVFAGLAMERVGICYTVGGTATRKETGELVIRNFS</sequence>
<dbReference type="AlphaFoldDB" id="A0A844GEE6"/>
<evidence type="ECO:0000256" key="1">
    <source>
        <dbReference type="ARBA" id="ARBA00006594"/>
    </source>
</evidence>
<dbReference type="RefSeq" id="WP_230370766.1">
    <property type="nucleotide sequence ID" value="NZ_WLYX01000001.1"/>
</dbReference>
<evidence type="ECO:0000256" key="5">
    <source>
        <dbReference type="ARBA" id="ARBA00022691"/>
    </source>
</evidence>
<dbReference type="Pfam" id="PF10122">
    <property type="entry name" value="Zn_ribbon_Com"/>
    <property type="match status" value="1"/>
</dbReference>
<dbReference type="GO" id="GO:1904047">
    <property type="term" value="F:S-adenosyl-L-methionine binding"/>
    <property type="evidence" value="ECO:0007669"/>
    <property type="project" value="TreeGrafter"/>
</dbReference>
<dbReference type="Gene3D" id="1.10.1020.10">
    <property type="entry name" value="Adenine-specific Methyltransferase, Domain 2"/>
    <property type="match status" value="1"/>
</dbReference>
<dbReference type="EMBL" id="WLYX01000001">
    <property type="protein sequence ID" value="MTD33690.1"/>
    <property type="molecule type" value="Genomic_DNA"/>
</dbReference>
<dbReference type="SUPFAM" id="SSF53335">
    <property type="entry name" value="S-adenosyl-L-methionine-dependent methyltransferases"/>
    <property type="match status" value="1"/>
</dbReference>
<dbReference type="Gene3D" id="3.40.50.150">
    <property type="entry name" value="Vaccinia Virus protein VP39"/>
    <property type="match status" value="1"/>
</dbReference>
<keyword evidence="7" id="KW-0238">DNA-binding</keyword>
<name>A0A844GEE6_9NEIS</name>